<keyword evidence="3" id="KW-0813">Transport</keyword>
<proteinExistence type="predicted"/>
<organism evidence="3 4">
    <name type="scientific">Tenuifilum thalassicum</name>
    <dbReference type="NCBI Taxonomy" id="2590900"/>
    <lineage>
        <taxon>Bacteria</taxon>
        <taxon>Pseudomonadati</taxon>
        <taxon>Bacteroidota</taxon>
        <taxon>Bacteroidia</taxon>
        <taxon>Bacteroidales</taxon>
        <taxon>Tenuifilaceae</taxon>
        <taxon>Tenuifilum</taxon>
    </lineage>
</organism>
<keyword evidence="3" id="KW-0406">Ion transport</keyword>
<sequence length="578" mass="65358">MAYSFDSFKVEIIDRPFIRSDGFSTKQTAKLELFNGKGGLITTLNLGVPDLSEVYESIGQMKPVNLDFCYIFGFSTLACKRYLQIDKSQPIPIAGFSAKNSFFHSSISVDFSFAHFSGDFIIDESYIVAELLDFHLSSYGTQFRLTNSYIKASKANVTQVRFEGERASFKNSTFDEGFKDFQDSFFGANEVIFTNVEFSSGDVSFINTEFNSQDVDFRVSRFGVGKVDFHYARFGNSGVSFERVDFGSGRVDFRAVEFGAGRTSFNRSTFIDGEINFEGAEVQKGKLSLKRVDFGNSYLIFDLYQGFGTEVLFERSTFNNSVSFSEAKIGKLLFRECQFNASVNLHVQKCDEISLAGCTIRDIFEFYTHGKPPEIKSLNLAGVRLLGQLYIDWNANQVSNLIYSQADTSIVEKAEQFRILKENFNALGRYDEEDKAYVEFKRCELRSSRSKASGNLLKRITNTTYYFLKMLLFDYMGLYATSPKRVLISIFFIYLFYSFLYILIMVSGVGHVVASSSAVESLGLVPRAFYFSVVTFFTIGYGDFSPDGFARIVAGSEGFMGVFLMAYFTVAFVRKILR</sequence>
<dbReference type="AlphaFoldDB" id="A0A7D3XKN4"/>
<feature type="transmembrane region" description="Helical" evidence="1">
    <location>
        <begin position="486"/>
        <end position="512"/>
    </location>
</feature>
<keyword evidence="1" id="KW-1133">Transmembrane helix</keyword>
<feature type="domain" description="Potassium channel" evidence="2">
    <location>
        <begin position="504"/>
        <end position="576"/>
    </location>
</feature>
<dbReference type="InterPro" id="IPR013099">
    <property type="entry name" value="K_chnl_dom"/>
</dbReference>
<keyword evidence="4" id="KW-1185">Reference proteome</keyword>
<reference evidence="3 4" key="1">
    <citation type="submission" date="2019-07" db="EMBL/GenBank/DDBJ databases">
        <title>Thalassofilum flectens gen. nov., sp. nov., a novel moderate thermophilic anaerobe from a shallow sea hot spring in Kunashir Island (Russia), representing a new family in the order Bacteroidales, and proposal of Thalassofilacea fam. nov.</title>
        <authorList>
            <person name="Kochetkova T.V."/>
            <person name="Podosokorskaya O.A."/>
            <person name="Novikov A."/>
            <person name="Elcheninov A.G."/>
            <person name="Toshchakov S.V."/>
            <person name="Kublanov I.V."/>
        </authorList>
    </citation>
    <scope>NUCLEOTIDE SEQUENCE [LARGE SCALE GENOMIC DNA]</scope>
    <source>
        <strain evidence="3 4">38-H</strain>
    </source>
</reference>
<gene>
    <name evidence="3" type="ORF">FHG85_05275</name>
</gene>
<dbReference type="Proteomes" id="UP000500961">
    <property type="component" value="Chromosome"/>
</dbReference>
<dbReference type="Pfam" id="PF07885">
    <property type="entry name" value="Ion_trans_2"/>
    <property type="match status" value="1"/>
</dbReference>
<evidence type="ECO:0000313" key="3">
    <source>
        <dbReference type="EMBL" id="QKG79695.1"/>
    </source>
</evidence>
<keyword evidence="1" id="KW-0472">Membrane</keyword>
<evidence type="ECO:0000256" key="1">
    <source>
        <dbReference type="SAM" id="Phobius"/>
    </source>
</evidence>
<keyword evidence="3" id="KW-0407">Ion channel</keyword>
<dbReference type="KEGG" id="ttz:FHG85_05275"/>
<name>A0A7D3XKN4_9BACT</name>
<dbReference type="EMBL" id="CP041345">
    <property type="protein sequence ID" value="QKG79695.1"/>
    <property type="molecule type" value="Genomic_DNA"/>
</dbReference>
<dbReference type="SUPFAM" id="SSF81324">
    <property type="entry name" value="Voltage-gated potassium channels"/>
    <property type="match status" value="1"/>
</dbReference>
<accession>A0A7D3XKN4</accession>
<dbReference type="RefSeq" id="WP_173073706.1">
    <property type="nucleotide sequence ID" value="NZ_CP041345.1"/>
</dbReference>
<protein>
    <submittedName>
        <fullName evidence="3">Two pore domain potassium channel family protein</fullName>
    </submittedName>
</protein>
<dbReference type="Gene3D" id="1.10.287.70">
    <property type="match status" value="1"/>
</dbReference>
<keyword evidence="1" id="KW-0812">Transmembrane</keyword>
<feature type="transmembrane region" description="Helical" evidence="1">
    <location>
        <begin position="524"/>
        <end position="542"/>
    </location>
</feature>
<feature type="transmembrane region" description="Helical" evidence="1">
    <location>
        <begin position="548"/>
        <end position="573"/>
    </location>
</feature>
<evidence type="ECO:0000313" key="4">
    <source>
        <dbReference type="Proteomes" id="UP000500961"/>
    </source>
</evidence>
<dbReference type="GO" id="GO:0034220">
    <property type="term" value="P:monoatomic ion transmembrane transport"/>
    <property type="evidence" value="ECO:0007669"/>
    <property type="project" value="UniProtKB-KW"/>
</dbReference>
<evidence type="ECO:0000259" key="2">
    <source>
        <dbReference type="Pfam" id="PF07885"/>
    </source>
</evidence>